<evidence type="ECO:0000256" key="1">
    <source>
        <dbReference type="SAM" id="SignalP"/>
    </source>
</evidence>
<feature type="signal peptide" evidence="1">
    <location>
        <begin position="1"/>
        <end position="22"/>
    </location>
</feature>
<proteinExistence type="predicted"/>
<sequence>MEVRTMVSWLALAAVSAHVAPAAAVAPTAVYSLDERTRWAAAMPPRWNGTLLLYSRGYSPSPGKPEPGSPGQRQALLDAGYAIAASDYGSGGWAVEQAVPAQRRTIAAFAARYGKPRRVIAWGSSMGGLVTTALAEQPGSGIDGALAVCASIGGSLGMMNMALNGAYAFRTLVAPNAGIQLVGIKDDRANGQRVAGALAEAVKSPGGRARVALAGVLAGIPSWTSPDNPRPAESDFDAQADEISRSFVMGVFLPRSDQEQRAGGVFSWNDGVDYRQQLAASGRRPLVEALYRKAGLDLDRDLATLNRGERVRAAPAAVAYMRAHYAPNARPLVPLVALQTVGDGLTSPTMQRAYADAAGAARVRSLFVERAGHCTAPATAVLAAIRMVEARVATGRWSPPAPGVFTAYRPSPMLRSCFRNRRCS</sequence>
<dbReference type="InterPro" id="IPR029058">
    <property type="entry name" value="AB_hydrolase_fold"/>
</dbReference>
<comment type="caution">
    <text evidence="2">The sequence shown here is derived from an EMBL/GenBank/DDBJ whole genome shotgun (WGS) entry which is preliminary data.</text>
</comment>
<dbReference type="EMBL" id="JAATJC010000001">
    <property type="protein sequence ID" value="NJC04405.1"/>
    <property type="molecule type" value="Genomic_DNA"/>
</dbReference>
<dbReference type="Proteomes" id="UP000558192">
    <property type="component" value="Unassembled WGS sequence"/>
</dbReference>
<evidence type="ECO:0000313" key="2">
    <source>
        <dbReference type="EMBL" id="NJC04405.1"/>
    </source>
</evidence>
<feature type="chain" id="PRO_5030946957" evidence="1">
    <location>
        <begin position="23"/>
        <end position="424"/>
    </location>
</feature>
<dbReference type="RefSeq" id="WP_168067234.1">
    <property type="nucleotide sequence ID" value="NZ_JAATJC010000001.1"/>
</dbReference>
<evidence type="ECO:0000313" key="3">
    <source>
        <dbReference type="Proteomes" id="UP000558192"/>
    </source>
</evidence>
<dbReference type="SUPFAM" id="SSF53474">
    <property type="entry name" value="alpha/beta-Hydrolases"/>
    <property type="match status" value="1"/>
</dbReference>
<gene>
    <name evidence="2" type="ORF">GGQ97_000198</name>
</gene>
<name>A0A7X5Y5T5_9SPHN</name>
<keyword evidence="1" id="KW-0732">Signal</keyword>
<keyword evidence="3" id="KW-1185">Reference proteome</keyword>
<reference evidence="2 3" key="1">
    <citation type="submission" date="2020-03" db="EMBL/GenBank/DDBJ databases">
        <title>Genomic Encyclopedia of Type Strains, Phase IV (KMG-IV): sequencing the most valuable type-strain genomes for metagenomic binning, comparative biology and taxonomic classification.</title>
        <authorList>
            <person name="Goeker M."/>
        </authorList>
    </citation>
    <scope>NUCLEOTIDE SEQUENCE [LARGE SCALE GENOMIC DNA]</scope>
    <source>
        <strain evidence="2 3">DSM 16846</strain>
    </source>
</reference>
<organism evidence="2 3">
    <name type="scientific">Sphingomonas kaistensis</name>
    <dbReference type="NCBI Taxonomy" id="298708"/>
    <lineage>
        <taxon>Bacteria</taxon>
        <taxon>Pseudomonadati</taxon>
        <taxon>Pseudomonadota</taxon>
        <taxon>Alphaproteobacteria</taxon>
        <taxon>Sphingomonadales</taxon>
        <taxon>Sphingomonadaceae</taxon>
        <taxon>Sphingomonas</taxon>
    </lineage>
</organism>
<dbReference type="Gene3D" id="3.40.50.1820">
    <property type="entry name" value="alpha/beta hydrolase"/>
    <property type="match status" value="1"/>
</dbReference>
<dbReference type="AlphaFoldDB" id="A0A7X5Y5T5"/>
<protein>
    <submittedName>
        <fullName evidence="2">Pimeloyl-ACP methyl ester carboxylesterase</fullName>
    </submittedName>
</protein>
<accession>A0A7X5Y5T5</accession>